<dbReference type="GO" id="GO:0005840">
    <property type="term" value="C:ribosome"/>
    <property type="evidence" value="ECO:0007669"/>
    <property type="project" value="UniProtKB-KW"/>
</dbReference>
<comment type="function">
    <text evidence="7">Located on the platform of the 30S subunit, it bridges several disparate RNA helices of the 16S rRNA. Forms part of the Shine-Dalgarno cleft in the 70S ribosome.</text>
</comment>
<accession>A0A2M7AMQ5</accession>
<dbReference type="GO" id="GO:1990904">
    <property type="term" value="C:ribonucleoprotein complex"/>
    <property type="evidence" value="ECO:0007669"/>
    <property type="project" value="UniProtKB-KW"/>
</dbReference>
<dbReference type="PIRSF" id="PIRSF002131">
    <property type="entry name" value="Ribosomal_S11"/>
    <property type="match status" value="1"/>
</dbReference>
<protein>
    <recommendedName>
        <fullName evidence="6 7">Small ribosomal subunit protein uS11</fullName>
    </recommendedName>
</protein>
<dbReference type="PANTHER" id="PTHR11759">
    <property type="entry name" value="40S RIBOSOMAL PROTEIN S14/30S RIBOSOMAL PROTEIN S11"/>
    <property type="match status" value="1"/>
</dbReference>
<dbReference type="InterPro" id="IPR019981">
    <property type="entry name" value="Ribosomal_uS11_bac-type"/>
</dbReference>
<reference evidence="10" key="1">
    <citation type="submission" date="2017-09" db="EMBL/GenBank/DDBJ databases">
        <title>Depth-based differentiation of microbial function through sediment-hosted aquifers and enrichment of novel symbionts in the deep terrestrial subsurface.</title>
        <authorList>
            <person name="Probst A.J."/>
            <person name="Ladd B."/>
            <person name="Jarett J.K."/>
            <person name="Geller-Mcgrath D.E."/>
            <person name="Sieber C.M.K."/>
            <person name="Emerson J.B."/>
            <person name="Anantharaman K."/>
            <person name="Thomas B.C."/>
            <person name="Malmstrom R."/>
            <person name="Stieglmeier M."/>
            <person name="Klingl A."/>
            <person name="Woyke T."/>
            <person name="Ryan C.M."/>
            <person name="Banfield J.F."/>
        </authorList>
    </citation>
    <scope>NUCLEOTIDE SEQUENCE [LARGE SCALE GENOMIC DNA]</scope>
</reference>
<proteinExistence type="inferred from homology"/>
<gene>
    <name evidence="7" type="primary">rpsK</name>
    <name evidence="9" type="ORF">COS81_03225</name>
</gene>
<comment type="similarity">
    <text evidence="1 7 8">Belongs to the universal ribosomal protein uS11 family.</text>
</comment>
<dbReference type="GO" id="GO:0019843">
    <property type="term" value="F:rRNA binding"/>
    <property type="evidence" value="ECO:0007669"/>
    <property type="project" value="UniProtKB-UniRule"/>
</dbReference>
<evidence type="ECO:0000256" key="2">
    <source>
        <dbReference type="ARBA" id="ARBA00022730"/>
    </source>
</evidence>
<dbReference type="InterPro" id="IPR036967">
    <property type="entry name" value="Ribosomal_uS11_sf"/>
</dbReference>
<dbReference type="Proteomes" id="UP000229916">
    <property type="component" value="Unassembled WGS sequence"/>
</dbReference>
<keyword evidence="2 7" id="KW-0699">rRNA-binding</keyword>
<dbReference type="NCBIfam" id="TIGR03632">
    <property type="entry name" value="uS11_bact"/>
    <property type="match status" value="1"/>
</dbReference>
<evidence type="ECO:0000256" key="7">
    <source>
        <dbReference type="HAMAP-Rule" id="MF_01310"/>
    </source>
</evidence>
<keyword evidence="4 7" id="KW-0689">Ribosomal protein</keyword>
<dbReference type="Pfam" id="PF00411">
    <property type="entry name" value="Ribosomal_S11"/>
    <property type="match status" value="1"/>
</dbReference>
<dbReference type="GO" id="GO:0006412">
    <property type="term" value="P:translation"/>
    <property type="evidence" value="ECO:0007669"/>
    <property type="project" value="UniProtKB-UniRule"/>
</dbReference>
<evidence type="ECO:0000256" key="4">
    <source>
        <dbReference type="ARBA" id="ARBA00022980"/>
    </source>
</evidence>
<evidence type="ECO:0000256" key="8">
    <source>
        <dbReference type="RuleBase" id="RU003629"/>
    </source>
</evidence>
<dbReference type="SUPFAM" id="SSF53137">
    <property type="entry name" value="Translational machinery components"/>
    <property type="match status" value="1"/>
</dbReference>
<dbReference type="GO" id="GO:0003735">
    <property type="term" value="F:structural constituent of ribosome"/>
    <property type="evidence" value="ECO:0007669"/>
    <property type="project" value="InterPro"/>
</dbReference>
<comment type="caution">
    <text evidence="9">The sequence shown here is derived from an EMBL/GenBank/DDBJ whole genome shotgun (WGS) entry which is preliminary data.</text>
</comment>
<evidence type="ECO:0000256" key="5">
    <source>
        <dbReference type="ARBA" id="ARBA00023274"/>
    </source>
</evidence>
<name>A0A2M7AMQ5_UNCKA</name>
<keyword evidence="5 7" id="KW-0687">Ribonucleoprotein</keyword>
<keyword evidence="3 7" id="KW-0694">RNA-binding</keyword>
<evidence type="ECO:0000256" key="3">
    <source>
        <dbReference type="ARBA" id="ARBA00022884"/>
    </source>
</evidence>
<dbReference type="Gene3D" id="3.30.420.80">
    <property type="entry name" value="Ribosomal protein S11"/>
    <property type="match status" value="1"/>
</dbReference>
<dbReference type="EMBL" id="PEWD01000064">
    <property type="protein sequence ID" value="PIU68663.1"/>
    <property type="molecule type" value="Genomic_DNA"/>
</dbReference>
<organism evidence="9 10">
    <name type="scientific">candidate division WWE3 bacterium CG06_land_8_20_14_3_00_42_16</name>
    <dbReference type="NCBI Taxonomy" id="1975083"/>
    <lineage>
        <taxon>Bacteria</taxon>
        <taxon>Katanobacteria</taxon>
    </lineage>
</organism>
<evidence type="ECO:0000313" key="9">
    <source>
        <dbReference type="EMBL" id="PIU68663.1"/>
    </source>
</evidence>
<evidence type="ECO:0000256" key="6">
    <source>
        <dbReference type="ARBA" id="ARBA00035160"/>
    </source>
</evidence>
<dbReference type="NCBIfam" id="NF003698">
    <property type="entry name" value="PRK05309.1"/>
    <property type="match status" value="1"/>
</dbReference>
<dbReference type="HAMAP" id="MF_01310">
    <property type="entry name" value="Ribosomal_uS11"/>
    <property type="match status" value="1"/>
</dbReference>
<dbReference type="InterPro" id="IPR001971">
    <property type="entry name" value="Ribosomal_uS11"/>
</dbReference>
<dbReference type="FunFam" id="3.30.420.80:FF:000010">
    <property type="entry name" value="30S ribosomal protein S11"/>
    <property type="match status" value="1"/>
</dbReference>
<dbReference type="AlphaFoldDB" id="A0A2M7AMQ5"/>
<dbReference type="InterPro" id="IPR018102">
    <property type="entry name" value="Ribosomal_uS11_CS"/>
</dbReference>
<comment type="subunit">
    <text evidence="7">Part of the 30S ribosomal subunit. Interacts with proteins S7 and S18. Binds to IF-3.</text>
</comment>
<evidence type="ECO:0000313" key="10">
    <source>
        <dbReference type="Proteomes" id="UP000229916"/>
    </source>
</evidence>
<evidence type="ECO:0000256" key="1">
    <source>
        <dbReference type="ARBA" id="ARBA00006194"/>
    </source>
</evidence>
<dbReference type="PROSITE" id="PS00054">
    <property type="entry name" value="RIBOSOMAL_S11"/>
    <property type="match status" value="1"/>
</dbReference>
<sequence>MGKKKVKIQTGTLIKNKPKVKLRKKKAGSFPIQGRAYVTSSFNNTLINLTDNKGNTLLWGSTGTVGFKGTRKATPFAASTAALKVAEQAFGDGMREIQVFVKGPGVGRESAIRALKSAGLSIISIADVTPIPHNGCRPKKRRRV</sequence>